<dbReference type="InterPro" id="IPR000639">
    <property type="entry name" value="Epox_hydrolase-like"/>
</dbReference>
<protein>
    <submittedName>
        <fullName evidence="2">Alpha/beta hydrolase</fullName>
    </submittedName>
</protein>
<dbReference type="PANTHER" id="PTHR43433:SF5">
    <property type="entry name" value="AB HYDROLASE-1 DOMAIN-CONTAINING PROTEIN"/>
    <property type="match status" value="1"/>
</dbReference>
<evidence type="ECO:0000313" key="2">
    <source>
        <dbReference type="EMBL" id="AKT37345.1"/>
    </source>
</evidence>
<evidence type="ECO:0000313" key="3">
    <source>
        <dbReference type="Proteomes" id="UP000067626"/>
    </source>
</evidence>
<dbReference type="Pfam" id="PF00561">
    <property type="entry name" value="Abhydrolase_1"/>
    <property type="match status" value="1"/>
</dbReference>
<dbReference type="KEGG" id="ccro:CMC5_014800"/>
<reference evidence="2 3" key="1">
    <citation type="submission" date="2015-07" db="EMBL/GenBank/DDBJ databases">
        <title>Genome analysis of myxobacterium Chondromyces crocatus Cm c5 reveals a high potential for natural compound synthesis and the genetic basis for the loss of fruiting body formation.</title>
        <authorList>
            <person name="Zaburannyi N."/>
            <person name="Bunk B."/>
            <person name="Maier J."/>
            <person name="Overmann J."/>
            <person name="Mueller R."/>
        </authorList>
    </citation>
    <scope>NUCLEOTIDE SEQUENCE [LARGE SCALE GENOMIC DNA]</scope>
    <source>
        <strain evidence="2 3">Cm c5</strain>
    </source>
</reference>
<dbReference type="OrthoDB" id="9785408at2"/>
<feature type="domain" description="AB hydrolase-1" evidence="1">
    <location>
        <begin position="22"/>
        <end position="256"/>
    </location>
</feature>
<dbReference type="EMBL" id="CP012159">
    <property type="protein sequence ID" value="AKT37345.1"/>
    <property type="molecule type" value="Genomic_DNA"/>
</dbReference>
<dbReference type="SUPFAM" id="SSF53474">
    <property type="entry name" value="alpha/beta-Hydrolases"/>
    <property type="match status" value="1"/>
</dbReference>
<accession>A0A0K1E8Z6</accession>
<proteinExistence type="predicted"/>
<dbReference type="GO" id="GO:0016787">
    <property type="term" value="F:hydrolase activity"/>
    <property type="evidence" value="ECO:0007669"/>
    <property type="project" value="UniProtKB-KW"/>
</dbReference>
<organism evidence="2 3">
    <name type="scientific">Chondromyces crocatus</name>
    <dbReference type="NCBI Taxonomy" id="52"/>
    <lineage>
        <taxon>Bacteria</taxon>
        <taxon>Pseudomonadati</taxon>
        <taxon>Myxococcota</taxon>
        <taxon>Polyangia</taxon>
        <taxon>Polyangiales</taxon>
        <taxon>Polyangiaceae</taxon>
        <taxon>Chondromyces</taxon>
    </lineage>
</organism>
<dbReference type="PANTHER" id="PTHR43433">
    <property type="entry name" value="HYDROLASE, ALPHA/BETA FOLD FAMILY PROTEIN"/>
    <property type="match status" value="1"/>
</dbReference>
<keyword evidence="3" id="KW-1185">Reference proteome</keyword>
<dbReference type="AlphaFoldDB" id="A0A0K1E8Z6"/>
<dbReference type="Proteomes" id="UP000067626">
    <property type="component" value="Chromosome"/>
</dbReference>
<dbReference type="PRINTS" id="PR00412">
    <property type="entry name" value="EPOXHYDRLASE"/>
</dbReference>
<dbReference type="InterPro" id="IPR029058">
    <property type="entry name" value="AB_hydrolase_fold"/>
</dbReference>
<dbReference type="InterPro" id="IPR050471">
    <property type="entry name" value="AB_hydrolase"/>
</dbReference>
<sequence length="276" mass="29614">MAVFCTPEGIRLEYEVHGEGAPLVLVAGLGYDRWTWHRMVPGLSRHHRVITFDNRGVGGSDAPPGPYSAEQLARDTASLIEGLGLGRAHVLGHSMGGFVAQALAITWPERIDRLILSATHFGGPRHVPISPEALAVLTDVGVDPAERFRRGLAVSCAPGFVEANPALIAAWMQRRVTHPVDPTAYRAQLAIGLALFDEKASFEPHLREVQAKTLLLSGALDLVMPPGNATLLAEVLPHGRVVLLPEAGHFFPIEAPEAAVAAILEFLAEPDERLSA</sequence>
<keyword evidence="2" id="KW-0378">Hydrolase</keyword>
<gene>
    <name evidence="2" type="ORF">CMC5_014800</name>
</gene>
<evidence type="ECO:0000259" key="1">
    <source>
        <dbReference type="Pfam" id="PF00561"/>
    </source>
</evidence>
<dbReference type="RefSeq" id="WP_050429727.1">
    <property type="nucleotide sequence ID" value="NZ_CP012159.1"/>
</dbReference>
<dbReference type="Gene3D" id="3.40.50.1820">
    <property type="entry name" value="alpha/beta hydrolase"/>
    <property type="match status" value="1"/>
</dbReference>
<dbReference type="STRING" id="52.CMC5_014800"/>
<dbReference type="InterPro" id="IPR000073">
    <property type="entry name" value="AB_hydrolase_1"/>
</dbReference>
<name>A0A0K1E8Z6_CHOCO</name>
<dbReference type="PRINTS" id="PR00111">
    <property type="entry name" value="ABHYDROLASE"/>
</dbReference>